<comment type="similarity">
    <text evidence="1">Belongs to the metallo-dependent hydrolases superfamily. TatD-type hydrolase family.</text>
</comment>
<protein>
    <submittedName>
        <fullName evidence="4">TatD family deoxyribonuclease</fullName>
    </submittedName>
</protein>
<dbReference type="RefSeq" id="WP_171596926.1">
    <property type="nucleotide sequence ID" value="NZ_RZNH01000038.1"/>
</dbReference>
<gene>
    <name evidence="4" type="ORF">ELS83_17835</name>
</gene>
<evidence type="ECO:0000313" key="5">
    <source>
        <dbReference type="Proteomes" id="UP000732105"/>
    </source>
</evidence>
<reference evidence="4 5" key="1">
    <citation type="submission" date="2018-12" db="EMBL/GenBank/DDBJ databases">
        <title>Marinifilum JC070 sp. nov., a marine bacterium isolated from Yongle Blue Hole in the South China Sea.</title>
        <authorList>
            <person name="Fu T."/>
        </authorList>
    </citation>
    <scope>NUCLEOTIDE SEQUENCE [LARGE SCALE GENOMIC DNA]</scope>
    <source>
        <strain evidence="4 5">JC070</strain>
    </source>
</reference>
<dbReference type="EMBL" id="RZNH01000038">
    <property type="protein sequence ID" value="NOU61665.1"/>
    <property type="molecule type" value="Genomic_DNA"/>
</dbReference>
<dbReference type="CDD" id="cd01310">
    <property type="entry name" value="TatD_DNAse"/>
    <property type="match status" value="1"/>
</dbReference>
<dbReference type="InterPro" id="IPR018228">
    <property type="entry name" value="DNase_TatD-rel_CS"/>
</dbReference>
<dbReference type="InterPro" id="IPR032466">
    <property type="entry name" value="Metal_Hydrolase"/>
</dbReference>
<dbReference type="Pfam" id="PF01026">
    <property type="entry name" value="TatD_DNase"/>
    <property type="match status" value="1"/>
</dbReference>
<dbReference type="Gene3D" id="3.20.20.140">
    <property type="entry name" value="Metal-dependent hydrolases"/>
    <property type="match status" value="1"/>
</dbReference>
<keyword evidence="3" id="KW-0378">Hydrolase</keyword>
<keyword evidence="5" id="KW-1185">Reference proteome</keyword>
<evidence type="ECO:0000256" key="3">
    <source>
        <dbReference type="ARBA" id="ARBA00022801"/>
    </source>
</evidence>
<dbReference type="InterPro" id="IPR001130">
    <property type="entry name" value="TatD-like"/>
</dbReference>
<evidence type="ECO:0000313" key="4">
    <source>
        <dbReference type="EMBL" id="NOU61665.1"/>
    </source>
</evidence>
<keyword evidence="2" id="KW-0479">Metal-binding</keyword>
<evidence type="ECO:0000256" key="1">
    <source>
        <dbReference type="ARBA" id="ARBA00009275"/>
    </source>
</evidence>
<dbReference type="Proteomes" id="UP000732105">
    <property type="component" value="Unassembled WGS sequence"/>
</dbReference>
<dbReference type="SUPFAM" id="SSF51556">
    <property type="entry name" value="Metallo-dependent hydrolases"/>
    <property type="match status" value="1"/>
</dbReference>
<proteinExistence type="inferred from homology"/>
<dbReference type="PIRSF" id="PIRSF005902">
    <property type="entry name" value="DNase_TatD"/>
    <property type="match status" value="1"/>
</dbReference>
<accession>A0ABX1WZR7</accession>
<evidence type="ECO:0000256" key="2">
    <source>
        <dbReference type="ARBA" id="ARBA00022723"/>
    </source>
</evidence>
<dbReference type="PANTHER" id="PTHR46124">
    <property type="entry name" value="D-AMINOACYL-TRNA DEACYLASE"/>
    <property type="match status" value="1"/>
</dbReference>
<dbReference type="InterPro" id="IPR015991">
    <property type="entry name" value="TatD/YcfH-like"/>
</dbReference>
<dbReference type="PROSITE" id="PS01091">
    <property type="entry name" value="TATD_3"/>
    <property type="match status" value="1"/>
</dbReference>
<organism evidence="4 5">
    <name type="scientific">Marinifilum caeruleilacunae</name>
    <dbReference type="NCBI Taxonomy" id="2499076"/>
    <lineage>
        <taxon>Bacteria</taxon>
        <taxon>Pseudomonadati</taxon>
        <taxon>Bacteroidota</taxon>
        <taxon>Bacteroidia</taxon>
        <taxon>Marinilabiliales</taxon>
        <taxon>Marinifilaceae</taxon>
    </lineage>
</organism>
<sequence length="255" mass="29103">MNLIDTHSHIYSKEFNGDIQEIIENSKEAGVEKILLPNIDSESIEPMHALEEMFPGYCIPMMGLHPTSVKENYEEELALCKNWLESKKYCAVGEIGIDLYWDKSFVKEQQIAFDTQINWALQYNLPIVIHSRESFDEIFEILDNYKDSQLKGVFHSFSGNIEQANKAIELGFLLGINGIVTFKNSGLDKTVAQVPPEKLMLETDAPYLAPVPKRGKRNESSYVRYTANKIAEIYQTDISKVAEITSRNARNLFKL</sequence>
<comment type="caution">
    <text evidence="4">The sequence shown here is derived from an EMBL/GenBank/DDBJ whole genome shotgun (WGS) entry which is preliminary data.</text>
</comment>
<name>A0ABX1WZR7_9BACT</name>
<dbReference type="NCBIfam" id="TIGR00010">
    <property type="entry name" value="YchF/TatD family DNA exonuclease"/>
    <property type="match status" value="1"/>
</dbReference>
<dbReference type="PANTHER" id="PTHR46124:SF4">
    <property type="entry name" value="HYDROLASE TATD"/>
    <property type="match status" value="1"/>
</dbReference>